<dbReference type="PANTHER" id="PTHR13710:SF105">
    <property type="entry name" value="ATP-DEPENDENT DNA HELICASE Q1"/>
    <property type="match status" value="1"/>
</dbReference>
<dbReference type="STRING" id="43151.W5JVH8"/>
<comment type="cofactor">
    <cofactor evidence="1">
        <name>Zn(2+)</name>
        <dbReference type="ChEBI" id="CHEBI:29105"/>
    </cofactor>
</comment>
<dbReference type="Gene3D" id="3.40.50.300">
    <property type="entry name" value="P-loop containing nucleotide triphosphate hydrolases"/>
    <property type="match status" value="2"/>
</dbReference>
<evidence type="ECO:0000313" key="22">
    <source>
        <dbReference type="EnsemblMetazoa" id="ADAC001201-PA"/>
    </source>
</evidence>
<dbReference type="InterPro" id="IPR004589">
    <property type="entry name" value="DNA_helicase_ATP-dep_RecQ"/>
</dbReference>
<evidence type="ECO:0000256" key="6">
    <source>
        <dbReference type="ARBA" id="ARBA00022801"/>
    </source>
</evidence>
<evidence type="ECO:0000256" key="18">
    <source>
        <dbReference type="SAM" id="MobiDB-lite"/>
    </source>
</evidence>
<dbReference type="InterPro" id="IPR001650">
    <property type="entry name" value="Helicase_C-like"/>
</dbReference>
<dbReference type="GO" id="GO:0005737">
    <property type="term" value="C:cytoplasm"/>
    <property type="evidence" value="ECO:0007669"/>
    <property type="project" value="TreeGrafter"/>
</dbReference>
<dbReference type="VEuPathDB" id="VectorBase:ADAC001201"/>
<dbReference type="InterPro" id="IPR027417">
    <property type="entry name" value="P-loop_NTPase"/>
</dbReference>
<reference evidence="21" key="3">
    <citation type="journal article" date="2013" name="Nucleic Acids Res.">
        <title>The genome of Anopheles darlingi, the main neotropical malaria vector.</title>
        <authorList>
            <person name="Marinotti O."/>
            <person name="Cerqueira G.C."/>
            <person name="de Almeida L.G."/>
            <person name="Ferro M.I."/>
            <person name="Loreto E.L."/>
            <person name="Zaha A."/>
            <person name="Teixeira S.M."/>
            <person name="Wespiser A.R."/>
            <person name="Almeida E Silva A."/>
            <person name="Schlindwein A.D."/>
            <person name="Pacheco A.C."/>
            <person name="Silva A.L."/>
            <person name="Graveley B.R."/>
            <person name="Walenz B.P."/>
            <person name="Lima Bde A."/>
            <person name="Ribeiro C.A."/>
            <person name="Nunes-Silva C.G."/>
            <person name="de Carvalho C.R."/>
            <person name="Soares C.M."/>
            <person name="de Menezes C.B."/>
            <person name="Matiolli C."/>
            <person name="Caffrey D."/>
            <person name="Araujo D.A."/>
            <person name="de Oliveira D.M."/>
            <person name="Golenbock D."/>
            <person name="Grisard E.C."/>
            <person name="Fantinatti-Garboggini F."/>
            <person name="de Carvalho F.M."/>
            <person name="Barcellos F.G."/>
            <person name="Prosdocimi F."/>
            <person name="May G."/>
            <person name="Azevedo Junior G.M."/>
            <person name="Guimaraes G.M."/>
            <person name="Goldman G.H."/>
            <person name="Padilha I.Q."/>
            <person name="Batista Jda S."/>
            <person name="Ferro J.A."/>
            <person name="Ribeiro J.M."/>
            <person name="Fietto J.L."/>
            <person name="Dabbas K.M."/>
            <person name="Cerdeira L."/>
            <person name="Agnez-Lima L.F."/>
            <person name="Brocchi M."/>
            <person name="de Carvalho M.O."/>
            <person name="Teixeira Mde M."/>
            <person name="Diniz Maia Mde M."/>
            <person name="Goldman M.H."/>
            <person name="Cruz Schneider M.P."/>
            <person name="Felipe M.S."/>
            <person name="Hungria M."/>
            <person name="Nicolas M.F."/>
            <person name="Pereira M."/>
            <person name="Montes M.A."/>
            <person name="Cantao M.E."/>
            <person name="Vincentz M."/>
            <person name="Rafael M.S."/>
            <person name="Silverman N."/>
            <person name="Stoco P.H."/>
            <person name="Souza R.C."/>
            <person name="Vicentini R."/>
            <person name="Gazzinelli R.T."/>
            <person name="Neves Rde O."/>
            <person name="Silva R."/>
            <person name="Astolfi-Filho S."/>
            <person name="Maciel T.E."/>
            <person name="Urmenyi T.P."/>
            <person name="Tadei W.P."/>
            <person name="Camargo E.P."/>
            <person name="de Vasconcelos A.T."/>
        </authorList>
    </citation>
    <scope>NUCLEOTIDE SEQUENCE</scope>
</reference>
<evidence type="ECO:0000256" key="15">
    <source>
        <dbReference type="ARBA" id="ARBA00049360"/>
    </source>
</evidence>
<evidence type="ECO:0000256" key="4">
    <source>
        <dbReference type="ARBA" id="ARBA00022723"/>
    </source>
</evidence>
<dbReference type="GO" id="GO:0009378">
    <property type="term" value="F:four-way junction helicase activity"/>
    <property type="evidence" value="ECO:0007669"/>
    <property type="project" value="TreeGrafter"/>
</dbReference>
<evidence type="ECO:0000256" key="12">
    <source>
        <dbReference type="ARBA" id="ARBA00023242"/>
    </source>
</evidence>
<comment type="function">
    <text evidence="14">DNA helicase that may play a role in the repair of DNA that is damaged by ultraviolet light or other mutagens. Exhibits a magnesium-dependent ATP-dependent DNA-helicase activity that unwinds single- and double-stranded DNA in a 3'-5' direction.</text>
</comment>
<evidence type="ECO:0000256" key="3">
    <source>
        <dbReference type="ARBA" id="ARBA00005446"/>
    </source>
</evidence>
<feature type="domain" description="Helicase C-terminal" evidence="20">
    <location>
        <begin position="305"/>
        <end position="450"/>
    </location>
</feature>
<feature type="coiled-coil region" evidence="17">
    <location>
        <begin position="17"/>
        <end position="54"/>
    </location>
</feature>
<dbReference type="EnsemblMetazoa" id="ADAC001201-RA">
    <property type="protein sequence ID" value="ADAC001201-PA"/>
    <property type="gene ID" value="ADAC001201"/>
</dbReference>
<keyword evidence="17" id="KW-0175">Coiled coil</keyword>
<dbReference type="HOGENOM" id="CLU_001103_12_5_1"/>
<evidence type="ECO:0000259" key="20">
    <source>
        <dbReference type="PROSITE" id="PS51194"/>
    </source>
</evidence>
<evidence type="ECO:0000313" key="21">
    <source>
        <dbReference type="EMBL" id="ETN67005.1"/>
    </source>
</evidence>
<name>W5JVH8_ANODA</name>
<dbReference type="Pfam" id="PF16124">
    <property type="entry name" value="RecQ_Zn_bind"/>
    <property type="match status" value="1"/>
</dbReference>
<dbReference type="SMART" id="SM00490">
    <property type="entry name" value="HELICc"/>
    <property type="match status" value="1"/>
</dbReference>
<dbReference type="FunFam" id="3.40.50.300:FF:001544">
    <property type="entry name" value="ATP-dependent DNA helicase"/>
    <property type="match status" value="1"/>
</dbReference>
<dbReference type="GO" id="GO:0005634">
    <property type="term" value="C:nucleus"/>
    <property type="evidence" value="ECO:0007669"/>
    <property type="project" value="UniProtKB-SubCell"/>
</dbReference>
<evidence type="ECO:0000256" key="1">
    <source>
        <dbReference type="ARBA" id="ARBA00001947"/>
    </source>
</evidence>
<dbReference type="VEuPathDB" id="VectorBase:ADAR2_010068"/>
<dbReference type="Pfam" id="PF00270">
    <property type="entry name" value="DEAD"/>
    <property type="match status" value="1"/>
</dbReference>
<dbReference type="GO" id="GO:0046872">
    <property type="term" value="F:metal ion binding"/>
    <property type="evidence" value="ECO:0007669"/>
    <property type="project" value="UniProtKB-KW"/>
</dbReference>
<comment type="subcellular location">
    <subcellularLocation>
        <location evidence="2 16">Nucleus</location>
    </subcellularLocation>
</comment>
<dbReference type="AlphaFoldDB" id="W5JVH8"/>
<evidence type="ECO:0000256" key="13">
    <source>
        <dbReference type="ARBA" id="ARBA00034617"/>
    </source>
</evidence>
<feature type="domain" description="Helicase ATP-binding" evidence="19">
    <location>
        <begin position="97"/>
        <end position="273"/>
    </location>
</feature>
<reference evidence="21 23" key="1">
    <citation type="journal article" date="2010" name="BMC Genomics">
        <title>Combination of measures distinguishes pre-miRNAs from other stem-loops in the genome of the newly sequenced Anopheles darlingi.</title>
        <authorList>
            <person name="Mendes N.D."/>
            <person name="Freitas A.T."/>
            <person name="Vasconcelos A.T."/>
            <person name="Sagot M.F."/>
        </authorList>
    </citation>
    <scope>NUCLEOTIDE SEQUENCE</scope>
</reference>
<dbReference type="EC" id="5.6.2.4" evidence="16"/>
<evidence type="ECO:0000256" key="17">
    <source>
        <dbReference type="SAM" id="Coils"/>
    </source>
</evidence>
<keyword evidence="5 16" id="KW-0547">Nucleotide-binding</keyword>
<dbReference type="eggNOG" id="KOG0353">
    <property type="taxonomic scope" value="Eukaryota"/>
</dbReference>
<gene>
    <name evidence="21" type="ORF">AND_001201</name>
</gene>
<evidence type="ECO:0000256" key="10">
    <source>
        <dbReference type="ARBA" id="ARBA00023125"/>
    </source>
</evidence>
<dbReference type="InterPro" id="IPR014001">
    <property type="entry name" value="Helicase_ATP-bd"/>
</dbReference>
<dbReference type="InterPro" id="IPR036388">
    <property type="entry name" value="WH-like_DNA-bd_sf"/>
</dbReference>
<dbReference type="PROSITE" id="PS51192">
    <property type="entry name" value="HELICASE_ATP_BIND_1"/>
    <property type="match status" value="1"/>
</dbReference>
<keyword evidence="7 16" id="KW-0347">Helicase</keyword>
<dbReference type="FunFam" id="3.40.50.300:FF:000596">
    <property type="entry name" value="ATP-dependent DNA helicase"/>
    <property type="match status" value="1"/>
</dbReference>
<sequence>MDDVFFACTDEELSTHEVQINRKLDVIAQKIARLKEQKQQLLKCKETIQNLLIRRQSDQLQQHDWDKESFDWSAKVRKTLSEVFHLQDFRPQQLRTINALLAGHDVLLLAPTGGGKSLCFQLPALITPGLTVVISPLVSLMEDQVWSLQKLKIAAKLLCSTTERSEANEILRSMANPSQSTVKLLYVTPERMSKSKRFMSALQKCFSNGQLDRFAIDEVHCCSQWGHDFRPDYKYLGVLKELFPKIPVLGVTATATAAVIKDVQKMLRIPNSILFVASFNRPNLYYHVLEKPLSKKDQYEVLESLLEKRFHKQSGIVYTFSIKDAEEISEELRERGLKVAPYHATLPAADRTKIHQLWIANRLQAVIATVAFGMGIDKPDVRFVIHHTLSKSMENFYQETGRAGRDGQPADCILLYHFSDMFRISTMMFSEYTGLQNAYAMVDYCINRSDCRRKLISQHFSEVWGPADCQAMCDRCVNFEHALLPEMNVLPDLKQLVMILENAEKHKTKMTALRLVDAWFHKGPTKLRLDSPPPIIDRDVGEQIVAFLILKNYLKVDFVYTPHTTLAYIKPSAPPDEEERLLFRAGKLYSLSNRTGDKLPARRTKLSFAELRSSDDDGNDDNDRDDSTAPSKRRKSDAQSPPPAVANGSNQESNESILIDDADEEDVIMLDQDVIEIDGD</sequence>
<dbReference type="SUPFAM" id="SSF52540">
    <property type="entry name" value="P-loop containing nucleoside triphosphate hydrolases"/>
    <property type="match status" value="1"/>
</dbReference>
<dbReference type="GO" id="GO:0043138">
    <property type="term" value="F:3'-5' DNA helicase activity"/>
    <property type="evidence" value="ECO:0007669"/>
    <property type="project" value="UniProtKB-EC"/>
</dbReference>
<dbReference type="GO" id="GO:0005694">
    <property type="term" value="C:chromosome"/>
    <property type="evidence" value="ECO:0007669"/>
    <property type="project" value="TreeGrafter"/>
</dbReference>
<proteinExistence type="inferred from homology"/>
<comment type="catalytic activity">
    <reaction evidence="15 16">
        <text>ATP + H2O = ADP + phosphate + H(+)</text>
        <dbReference type="Rhea" id="RHEA:13065"/>
        <dbReference type="ChEBI" id="CHEBI:15377"/>
        <dbReference type="ChEBI" id="CHEBI:15378"/>
        <dbReference type="ChEBI" id="CHEBI:30616"/>
        <dbReference type="ChEBI" id="CHEBI:43474"/>
        <dbReference type="ChEBI" id="CHEBI:456216"/>
    </reaction>
</comment>
<dbReference type="CDD" id="cd18794">
    <property type="entry name" value="SF2_C_RecQ"/>
    <property type="match status" value="1"/>
</dbReference>
<dbReference type="Pfam" id="PF00271">
    <property type="entry name" value="Helicase_C"/>
    <property type="match status" value="1"/>
</dbReference>
<evidence type="ECO:0000256" key="7">
    <source>
        <dbReference type="ARBA" id="ARBA00022806"/>
    </source>
</evidence>
<evidence type="ECO:0000256" key="11">
    <source>
        <dbReference type="ARBA" id="ARBA00023235"/>
    </source>
</evidence>
<keyword evidence="23" id="KW-1185">Reference proteome</keyword>
<evidence type="ECO:0000256" key="14">
    <source>
        <dbReference type="ARBA" id="ARBA00037616"/>
    </source>
</evidence>
<comment type="catalytic activity">
    <reaction evidence="13 16">
        <text>Couples ATP hydrolysis with the unwinding of duplex DNA by translocating in the 3'-5' direction.</text>
        <dbReference type="EC" id="5.6.2.4"/>
    </reaction>
</comment>
<dbReference type="GO" id="GO:0005524">
    <property type="term" value="F:ATP binding"/>
    <property type="evidence" value="ECO:0007669"/>
    <property type="project" value="UniProtKB-KW"/>
</dbReference>
<dbReference type="GO" id="GO:0003677">
    <property type="term" value="F:DNA binding"/>
    <property type="evidence" value="ECO:0007669"/>
    <property type="project" value="UniProtKB-KW"/>
</dbReference>
<dbReference type="InterPro" id="IPR011545">
    <property type="entry name" value="DEAD/DEAH_box_helicase_dom"/>
</dbReference>
<keyword evidence="11" id="KW-0413">Isomerase</keyword>
<keyword evidence="12 16" id="KW-0539">Nucleus</keyword>
<feature type="region of interest" description="Disordered" evidence="18">
    <location>
        <begin position="610"/>
        <end position="665"/>
    </location>
</feature>
<dbReference type="GO" id="GO:0000724">
    <property type="term" value="P:double-strand break repair via homologous recombination"/>
    <property type="evidence" value="ECO:0007669"/>
    <property type="project" value="TreeGrafter"/>
</dbReference>
<accession>W5JVH8</accession>
<evidence type="ECO:0000256" key="2">
    <source>
        <dbReference type="ARBA" id="ARBA00004123"/>
    </source>
</evidence>
<dbReference type="Proteomes" id="UP000000673">
    <property type="component" value="Unassembled WGS sequence"/>
</dbReference>
<evidence type="ECO:0000256" key="9">
    <source>
        <dbReference type="ARBA" id="ARBA00022840"/>
    </source>
</evidence>
<dbReference type="InterPro" id="IPR032284">
    <property type="entry name" value="RecQ_Zn-bd"/>
</dbReference>
<dbReference type="EMBL" id="ADMH02000317">
    <property type="protein sequence ID" value="ETN67005.1"/>
    <property type="molecule type" value="Genomic_DNA"/>
</dbReference>
<evidence type="ECO:0000313" key="23">
    <source>
        <dbReference type="Proteomes" id="UP000000673"/>
    </source>
</evidence>
<evidence type="ECO:0000259" key="19">
    <source>
        <dbReference type="PROSITE" id="PS51192"/>
    </source>
</evidence>
<evidence type="ECO:0000256" key="8">
    <source>
        <dbReference type="ARBA" id="ARBA00022833"/>
    </source>
</evidence>
<reference evidence="21" key="2">
    <citation type="submission" date="2010-05" db="EMBL/GenBank/DDBJ databases">
        <authorList>
            <person name="Almeida L.G."/>
            <person name="Nicolas M.F."/>
            <person name="Souza R.C."/>
            <person name="Vasconcelos A.T.R."/>
        </authorList>
    </citation>
    <scope>NUCLEOTIDE SEQUENCE</scope>
</reference>
<dbReference type="SMART" id="SM00487">
    <property type="entry name" value="DEXDc"/>
    <property type="match status" value="1"/>
</dbReference>
<dbReference type="Gene3D" id="1.10.10.10">
    <property type="entry name" value="Winged helix-like DNA-binding domain superfamily/Winged helix DNA-binding domain"/>
    <property type="match status" value="1"/>
</dbReference>
<dbReference type="GO" id="GO:0016787">
    <property type="term" value="F:hydrolase activity"/>
    <property type="evidence" value="ECO:0007669"/>
    <property type="project" value="UniProtKB-KW"/>
</dbReference>
<protein>
    <recommendedName>
        <fullName evidence="16">ATP-dependent DNA helicase</fullName>
        <ecNumber evidence="16">5.6.2.4</ecNumber>
    </recommendedName>
</protein>
<keyword evidence="9 16" id="KW-0067">ATP-binding</keyword>
<dbReference type="PANTHER" id="PTHR13710">
    <property type="entry name" value="DNA HELICASE RECQ FAMILY MEMBER"/>
    <property type="match status" value="1"/>
</dbReference>
<keyword evidence="4" id="KW-0479">Metal-binding</keyword>
<dbReference type="NCBIfam" id="TIGR00614">
    <property type="entry name" value="recQ_fam"/>
    <property type="match status" value="1"/>
</dbReference>
<keyword evidence="10" id="KW-0238">DNA-binding</keyword>
<feature type="compositionally biased region" description="Polar residues" evidence="18">
    <location>
        <begin position="647"/>
        <end position="656"/>
    </location>
</feature>
<keyword evidence="6 16" id="KW-0378">Hydrolase</keyword>
<comment type="similarity">
    <text evidence="3 16">Belongs to the helicase family. RecQ subfamily.</text>
</comment>
<dbReference type="OMA" id="FKLSTMV"/>
<dbReference type="CDD" id="cd18015">
    <property type="entry name" value="DEXHc_RecQ1"/>
    <property type="match status" value="1"/>
</dbReference>
<evidence type="ECO:0000256" key="16">
    <source>
        <dbReference type="RuleBase" id="RU364117"/>
    </source>
</evidence>
<dbReference type="PROSITE" id="PS51194">
    <property type="entry name" value="HELICASE_CTER"/>
    <property type="match status" value="1"/>
</dbReference>
<reference evidence="22" key="4">
    <citation type="submission" date="2015-06" db="UniProtKB">
        <authorList>
            <consortium name="EnsemblMetazoa"/>
        </authorList>
    </citation>
    <scope>IDENTIFICATION</scope>
</reference>
<evidence type="ECO:0000256" key="5">
    <source>
        <dbReference type="ARBA" id="ARBA00022741"/>
    </source>
</evidence>
<organism evidence="21">
    <name type="scientific">Anopheles darlingi</name>
    <name type="common">Mosquito</name>
    <dbReference type="NCBI Taxonomy" id="43151"/>
    <lineage>
        <taxon>Eukaryota</taxon>
        <taxon>Metazoa</taxon>
        <taxon>Ecdysozoa</taxon>
        <taxon>Arthropoda</taxon>
        <taxon>Hexapoda</taxon>
        <taxon>Insecta</taxon>
        <taxon>Pterygota</taxon>
        <taxon>Neoptera</taxon>
        <taxon>Endopterygota</taxon>
        <taxon>Diptera</taxon>
        <taxon>Nematocera</taxon>
        <taxon>Culicoidea</taxon>
        <taxon>Culicidae</taxon>
        <taxon>Anophelinae</taxon>
        <taxon>Anopheles</taxon>
    </lineage>
</organism>
<keyword evidence="8" id="KW-0862">Zinc</keyword>